<gene>
    <name evidence="21" type="ORF">R5R35_007059</name>
</gene>
<dbReference type="FunFam" id="3.30.160.60:FF:001442">
    <property type="entry name" value="zinc finger protein 696"/>
    <property type="match status" value="1"/>
</dbReference>
<dbReference type="FunFam" id="3.30.160.60:FF:002343">
    <property type="entry name" value="Zinc finger protein 33A"/>
    <property type="match status" value="1"/>
</dbReference>
<feature type="domain" description="C2H2-type" evidence="18">
    <location>
        <begin position="738"/>
        <end position="765"/>
    </location>
</feature>
<dbReference type="PROSITE" id="PS50157">
    <property type="entry name" value="ZINC_FINGER_C2H2_2"/>
    <property type="match status" value="15"/>
</dbReference>
<evidence type="ECO:0008006" key="23">
    <source>
        <dbReference type="Google" id="ProtNLM"/>
    </source>
</evidence>
<dbReference type="FunFam" id="3.30.160.60:FF:000292">
    <property type="entry name" value="zinc finger protein 619"/>
    <property type="match status" value="1"/>
</dbReference>
<feature type="domain" description="C2H2-type" evidence="18">
    <location>
        <begin position="766"/>
        <end position="793"/>
    </location>
</feature>
<feature type="domain" description="C2H2-type" evidence="18">
    <location>
        <begin position="843"/>
        <end position="870"/>
    </location>
</feature>
<evidence type="ECO:0000256" key="8">
    <source>
        <dbReference type="ARBA" id="ARBA00022833"/>
    </source>
</evidence>
<evidence type="ECO:0000313" key="22">
    <source>
        <dbReference type="Proteomes" id="UP001378592"/>
    </source>
</evidence>
<comment type="subcellular location">
    <subcellularLocation>
        <location evidence="3">Membrane</location>
    </subcellularLocation>
    <subcellularLocation>
        <location evidence="2">Nucleus</location>
    </subcellularLocation>
</comment>
<dbReference type="AlphaFoldDB" id="A0AAN9VAL9"/>
<dbReference type="PROSITE" id="PS51915">
    <property type="entry name" value="ZAD"/>
    <property type="match status" value="1"/>
</dbReference>
<evidence type="ECO:0000259" key="18">
    <source>
        <dbReference type="PROSITE" id="PS50157"/>
    </source>
</evidence>
<evidence type="ECO:0000256" key="6">
    <source>
        <dbReference type="ARBA" id="ARBA00022737"/>
    </source>
</evidence>
<feature type="domain" description="C2H2-type" evidence="18">
    <location>
        <begin position="679"/>
        <end position="706"/>
    </location>
</feature>
<dbReference type="PROSITE" id="PS00236">
    <property type="entry name" value="NEUROTR_ION_CHANNEL"/>
    <property type="match status" value="1"/>
</dbReference>
<dbReference type="InterPro" id="IPR006612">
    <property type="entry name" value="THAP_Znf"/>
</dbReference>
<keyword evidence="12" id="KW-0804">Transcription</keyword>
<proteinExistence type="inferred from homology"/>
<evidence type="ECO:0000313" key="21">
    <source>
        <dbReference type="EMBL" id="KAK7792740.1"/>
    </source>
</evidence>
<dbReference type="GO" id="GO:0008270">
    <property type="term" value="F:zinc ion binding"/>
    <property type="evidence" value="ECO:0007669"/>
    <property type="project" value="UniProtKB-UniRule"/>
</dbReference>
<feature type="region of interest" description="Disordered" evidence="17">
    <location>
        <begin position="1029"/>
        <end position="1076"/>
    </location>
</feature>
<dbReference type="InterPro" id="IPR012934">
    <property type="entry name" value="Znf_AD"/>
</dbReference>
<comment type="caution">
    <text evidence="21">The sequence shown here is derived from an EMBL/GenBank/DDBJ whole genome shotgun (WGS) entry which is preliminary data.</text>
</comment>
<dbReference type="PANTHER" id="PTHR24384:SF189">
    <property type="entry name" value="C2H2-TYPE DOMAIN-CONTAINING PROTEIN-RELATED"/>
    <property type="match status" value="1"/>
</dbReference>
<dbReference type="InterPro" id="IPR050752">
    <property type="entry name" value="C2H2-ZF_domain"/>
</dbReference>
<evidence type="ECO:0000256" key="17">
    <source>
        <dbReference type="SAM" id="MobiDB-lite"/>
    </source>
</evidence>
<keyword evidence="22" id="KW-1185">Reference proteome</keyword>
<dbReference type="Pfam" id="PF00096">
    <property type="entry name" value="zf-C2H2"/>
    <property type="match status" value="7"/>
</dbReference>
<protein>
    <recommendedName>
        <fullName evidence="23">Zinc finger protein</fullName>
    </recommendedName>
</protein>
<evidence type="ECO:0000256" key="1">
    <source>
        <dbReference type="ARBA" id="ARBA00003767"/>
    </source>
</evidence>
<evidence type="ECO:0000256" key="10">
    <source>
        <dbReference type="ARBA" id="ARBA00023125"/>
    </source>
</evidence>
<dbReference type="Pfam" id="PF13912">
    <property type="entry name" value="zf-C2H2_6"/>
    <property type="match status" value="3"/>
</dbReference>
<dbReference type="SMART" id="SM00980">
    <property type="entry name" value="THAP"/>
    <property type="match status" value="1"/>
</dbReference>
<evidence type="ECO:0000256" key="9">
    <source>
        <dbReference type="ARBA" id="ARBA00023015"/>
    </source>
</evidence>
<dbReference type="SMART" id="SM00355">
    <property type="entry name" value="ZnF_C2H2"/>
    <property type="match status" value="16"/>
</dbReference>
<feature type="compositionally biased region" description="Acidic residues" evidence="17">
    <location>
        <begin position="501"/>
        <end position="530"/>
    </location>
</feature>
<dbReference type="InterPro" id="IPR036236">
    <property type="entry name" value="Znf_C2H2_sf"/>
</dbReference>
<feature type="domain" description="C2H2-type" evidence="18">
    <location>
        <begin position="984"/>
        <end position="1011"/>
    </location>
</feature>
<feature type="region of interest" description="Disordered" evidence="17">
    <location>
        <begin position="500"/>
        <end position="530"/>
    </location>
</feature>
<keyword evidence="6" id="KW-0677">Repeat</keyword>
<reference evidence="21 22" key="1">
    <citation type="submission" date="2024-03" db="EMBL/GenBank/DDBJ databases">
        <title>The genome assembly and annotation of the cricket Gryllus longicercus Weissman &amp; Gray.</title>
        <authorList>
            <person name="Szrajer S."/>
            <person name="Gray D."/>
            <person name="Ylla G."/>
        </authorList>
    </citation>
    <scope>NUCLEOTIDE SEQUENCE [LARGE SCALE GENOMIC DNA]</scope>
    <source>
        <strain evidence="21">DAG 2021-001</strain>
        <tissue evidence="21">Whole body minus gut</tissue>
    </source>
</reference>
<feature type="domain" description="C2H2-type" evidence="18">
    <location>
        <begin position="570"/>
        <end position="597"/>
    </location>
</feature>
<keyword evidence="8 16" id="KW-0862">Zinc</keyword>
<dbReference type="Pfam" id="PF05485">
    <property type="entry name" value="THAP"/>
    <property type="match status" value="1"/>
</dbReference>
<evidence type="ECO:0000259" key="19">
    <source>
        <dbReference type="PROSITE" id="PS50950"/>
    </source>
</evidence>
<dbReference type="FunFam" id="3.30.160.60:FF:000030">
    <property type="entry name" value="Zinc finger protein 628"/>
    <property type="match status" value="1"/>
</dbReference>
<feature type="binding site" evidence="16">
    <location>
        <position position="271"/>
    </location>
    <ligand>
        <name>Zn(2+)</name>
        <dbReference type="ChEBI" id="CHEBI:29105"/>
    </ligand>
</feature>
<evidence type="ECO:0000256" key="13">
    <source>
        <dbReference type="ARBA" id="ARBA00023242"/>
    </source>
</evidence>
<evidence type="ECO:0000256" key="16">
    <source>
        <dbReference type="PROSITE-ProRule" id="PRU01263"/>
    </source>
</evidence>
<dbReference type="GO" id="GO:0016020">
    <property type="term" value="C:membrane"/>
    <property type="evidence" value="ECO:0007669"/>
    <property type="project" value="UniProtKB-SubCell"/>
</dbReference>
<feature type="binding site" evidence="16">
    <location>
        <position position="268"/>
    </location>
    <ligand>
        <name>Zn(2+)</name>
        <dbReference type="ChEBI" id="CHEBI:29105"/>
    </ligand>
</feature>
<dbReference type="PANTHER" id="PTHR24384">
    <property type="entry name" value="FINGER PUTATIVE TRANSCRIPTION FACTOR FAMILY-RELATED"/>
    <property type="match status" value="1"/>
</dbReference>
<dbReference type="Gene3D" id="3.40.1800.20">
    <property type="match status" value="1"/>
</dbReference>
<organism evidence="21 22">
    <name type="scientific">Gryllus longicercus</name>
    <dbReference type="NCBI Taxonomy" id="2509291"/>
    <lineage>
        <taxon>Eukaryota</taxon>
        <taxon>Metazoa</taxon>
        <taxon>Ecdysozoa</taxon>
        <taxon>Arthropoda</taxon>
        <taxon>Hexapoda</taxon>
        <taxon>Insecta</taxon>
        <taxon>Pterygota</taxon>
        <taxon>Neoptera</taxon>
        <taxon>Polyneoptera</taxon>
        <taxon>Orthoptera</taxon>
        <taxon>Ensifera</taxon>
        <taxon>Gryllidea</taxon>
        <taxon>Grylloidea</taxon>
        <taxon>Gryllidae</taxon>
        <taxon>Gryllinae</taxon>
        <taxon>Gryllus</taxon>
    </lineage>
</organism>
<evidence type="ECO:0000256" key="7">
    <source>
        <dbReference type="ARBA" id="ARBA00022771"/>
    </source>
</evidence>
<evidence type="ECO:0000256" key="2">
    <source>
        <dbReference type="ARBA" id="ARBA00004123"/>
    </source>
</evidence>
<sequence>MALICAAKSCKAHYFENENCNLVLFPFPEDEESCRSWVLRSRRLDLLSKTAEEIHLTEFLCERHFEDHCLDRADPVALKPKAKPSVFDHDISEFSGEINQEKSGAIHVNPDIVVIPCVIMDAGVNTEVIGYDGENIKEESIDRADIERELQLIHEGDYVADGVLSENNEGIDVHHQVINELQPSVEDNSIIDPETVIVDSIHAVDSSEWQEGSLTHLANQICRICANENIEMISIFAEQSIQLQIIDKIQWHLPIVVKEDDKLPLKVCTNCVALINSWHDLVATCVETDAKLRKLFKVDEQFDPSASVYCNLNSATPGETLQPNVATMQNVLNSTALVSQSDRQNVLPLDEISLQTTDDSMGLEVTKESHLSNQPVSRTIEFFNEPKETQDRANIRALQNNIRVDALSVNNITTNNQYSLECTPNESQESISSLKEVYSKSCSRIVIHTQLQSEQSEQCDNGSAKSASLHLEDSLNDVKSSIKVLGDKVPEEMEVTIKIEEGEEECKEEEEEEEEEQGAEGEGGDEHDEGDEAQVNINKFFCDICRFSTFRKKNLLVHIAKKHTVAGVQFTCGYCDKAFGNENLKKIHERSHIFPEKNHSTLKKGHERSHIFPEKNPTTAAFVCEYCGRSFRTRKTLKEHHIALHSDDRPYKCDKCDKNYGSLSSLDIHKATHSSETPYLCDLCGKTFKHVSNLRSHKRSHLDESDKNRQICLKCGKGFRSRFHLSEHMNVHDGNRPYTCEVCGKRFHKKIQLRQHGSAHSGTQPYKCPICGVRFNRRGNMTQHVKRHSQERKYTCRVCNEAFPTLGAVLNHRKKHSEVEVQRSMQQHQQQQLAGEDPDEAAFKCTVCGKLLAKKESLSIHMRSHTGEKLYPCPECGKRLSNKGSLTYHMRSFHTGERPYSCRFCGDGFLSKEARLVHERIHTGEKPYECLVCGMAFRCSSNLAQHARVHSDARPHPCLTCGKRFQRKGALDVHMRTHTGERPYACDLCGRAFTQKNDMLKHRRTHTNEKPHRCDVCPSLFSHKRDLVKHRAAKHQLEDAAPAPAPGAAAPDQQQQHHLPEAAEADPADHDPDADADLPTQTVVITAPDALLTAFPEIAVPGMEHAQTVILQRF</sequence>
<dbReference type="GO" id="GO:0005634">
    <property type="term" value="C:nucleus"/>
    <property type="evidence" value="ECO:0007669"/>
    <property type="project" value="UniProtKB-SubCell"/>
</dbReference>
<dbReference type="Proteomes" id="UP001378592">
    <property type="component" value="Unassembled WGS sequence"/>
</dbReference>
<comment type="similarity">
    <text evidence="4">Belongs to the krueppel C2H2-type zinc-finger protein family.</text>
</comment>
<dbReference type="SUPFAM" id="SSF57716">
    <property type="entry name" value="Glucocorticoid receptor-like (DNA-binding domain)"/>
    <property type="match status" value="2"/>
</dbReference>
<evidence type="ECO:0000256" key="11">
    <source>
        <dbReference type="ARBA" id="ARBA00023136"/>
    </source>
</evidence>
<dbReference type="EMBL" id="JAZDUA010000428">
    <property type="protein sequence ID" value="KAK7792740.1"/>
    <property type="molecule type" value="Genomic_DNA"/>
</dbReference>
<feature type="domain" description="C2H2-type" evidence="18">
    <location>
        <begin position="871"/>
        <end position="899"/>
    </location>
</feature>
<feature type="domain" description="THAP-type" evidence="19">
    <location>
        <begin position="1"/>
        <end position="87"/>
    </location>
</feature>
<dbReference type="InterPro" id="IPR013087">
    <property type="entry name" value="Znf_C2H2_type"/>
</dbReference>
<feature type="domain" description="C2H2-type" evidence="18">
    <location>
        <begin position="622"/>
        <end position="650"/>
    </location>
</feature>
<evidence type="ECO:0000256" key="3">
    <source>
        <dbReference type="ARBA" id="ARBA00004370"/>
    </source>
</evidence>
<dbReference type="Pfam" id="PF07776">
    <property type="entry name" value="zf-AD"/>
    <property type="match status" value="1"/>
</dbReference>
<evidence type="ECO:0000256" key="14">
    <source>
        <dbReference type="PROSITE-ProRule" id="PRU00042"/>
    </source>
</evidence>
<feature type="domain" description="C2H2-type" evidence="18">
    <location>
        <begin position="900"/>
        <end position="927"/>
    </location>
</feature>
<dbReference type="InterPro" id="IPR018000">
    <property type="entry name" value="Neurotransmitter_ion_chnl_CS"/>
</dbReference>
<feature type="domain" description="C2H2-type" evidence="18">
    <location>
        <begin position="651"/>
        <end position="678"/>
    </location>
</feature>
<dbReference type="SUPFAM" id="SSF57667">
    <property type="entry name" value="beta-beta-alpha zinc fingers"/>
    <property type="match status" value="8"/>
</dbReference>
<feature type="domain" description="ZAD" evidence="20">
    <location>
        <begin position="220"/>
        <end position="295"/>
    </location>
</feature>
<feature type="domain" description="C2H2-type" evidence="18">
    <location>
        <begin position="1012"/>
        <end position="1040"/>
    </location>
</feature>
<feature type="domain" description="C2H2-type" evidence="18">
    <location>
        <begin position="928"/>
        <end position="955"/>
    </location>
</feature>
<accession>A0AAN9VAL9</accession>
<dbReference type="FunFam" id="3.30.160.60:FF:000100">
    <property type="entry name" value="Zinc finger 45-like"/>
    <property type="match status" value="1"/>
</dbReference>
<evidence type="ECO:0000256" key="4">
    <source>
        <dbReference type="ARBA" id="ARBA00006991"/>
    </source>
</evidence>
<feature type="domain" description="C2H2-type" evidence="18">
    <location>
        <begin position="956"/>
        <end position="983"/>
    </location>
</feature>
<keyword evidence="10 15" id="KW-0238">DNA-binding</keyword>
<feature type="binding site" evidence="16">
    <location>
        <position position="222"/>
    </location>
    <ligand>
        <name>Zn(2+)</name>
        <dbReference type="ChEBI" id="CHEBI:29105"/>
    </ligand>
</feature>
<dbReference type="PROSITE" id="PS00028">
    <property type="entry name" value="ZINC_FINGER_C2H2_1"/>
    <property type="match status" value="15"/>
</dbReference>
<dbReference type="GO" id="GO:0000981">
    <property type="term" value="F:DNA-binding transcription factor activity, RNA polymerase II-specific"/>
    <property type="evidence" value="ECO:0007669"/>
    <property type="project" value="TreeGrafter"/>
</dbReference>
<evidence type="ECO:0000256" key="5">
    <source>
        <dbReference type="ARBA" id="ARBA00022723"/>
    </source>
</evidence>
<name>A0AAN9VAL9_9ORTH</name>
<keyword evidence="13" id="KW-0539">Nucleus</keyword>
<dbReference type="Gene3D" id="3.30.160.60">
    <property type="entry name" value="Classic Zinc Finger"/>
    <property type="match status" value="14"/>
</dbReference>
<feature type="domain" description="C2H2-type" evidence="18">
    <location>
        <begin position="710"/>
        <end position="737"/>
    </location>
</feature>
<dbReference type="FunFam" id="3.30.160.60:FF:000446">
    <property type="entry name" value="Zinc finger protein"/>
    <property type="match status" value="2"/>
</dbReference>
<keyword evidence="7 14" id="KW-0863">Zinc-finger</keyword>
<dbReference type="FunFam" id="3.30.160.60:FF:000478">
    <property type="entry name" value="Zinc finger protein 133"/>
    <property type="match status" value="1"/>
</dbReference>
<dbReference type="SMART" id="SM00868">
    <property type="entry name" value="zf-AD"/>
    <property type="match status" value="1"/>
</dbReference>
<keyword evidence="5 16" id="KW-0479">Metal-binding</keyword>
<evidence type="ECO:0000259" key="20">
    <source>
        <dbReference type="PROSITE" id="PS51915"/>
    </source>
</evidence>
<feature type="compositionally biased region" description="Low complexity" evidence="17">
    <location>
        <begin position="1039"/>
        <end position="1056"/>
    </location>
</feature>
<keyword evidence="11" id="KW-0472">Membrane</keyword>
<dbReference type="PROSITE" id="PS50950">
    <property type="entry name" value="ZF_THAP"/>
    <property type="match status" value="1"/>
</dbReference>
<feature type="domain" description="C2H2-type" evidence="18">
    <location>
        <begin position="794"/>
        <end position="821"/>
    </location>
</feature>
<dbReference type="GO" id="GO:0000978">
    <property type="term" value="F:RNA polymerase II cis-regulatory region sequence-specific DNA binding"/>
    <property type="evidence" value="ECO:0007669"/>
    <property type="project" value="TreeGrafter"/>
</dbReference>
<feature type="binding site" evidence="16">
    <location>
        <position position="225"/>
    </location>
    <ligand>
        <name>Zn(2+)</name>
        <dbReference type="ChEBI" id="CHEBI:29105"/>
    </ligand>
</feature>
<comment type="function">
    <text evidence="1">May be involved in transcriptional regulation.</text>
</comment>
<evidence type="ECO:0000256" key="15">
    <source>
        <dbReference type="PROSITE-ProRule" id="PRU00309"/>
    </source>
</evidence>
<evidence type="ECO:0000256" key="12">
    <source>
        <dbReference type="ARBA" id="ARBA00023163"/>
    </source>
</evidence>
<keyword evidence="9" id="KW-0805">Transcription regulation</keyword>